<feature type="domain" description="FlgD/Vpr Ig-like" evidence="1">
    <location>
        <begin position="293"/>
        <end position="356"/>
    </location>
</feature>
<evidence type="ECO:0000313" key="3">
    <source>
        <dbReference type="Proteomes" id="UP000320623"/>
    </source>
</evidence>
<keyword evidence="3" id="KW-1185">Reference proteome</keyword>
<dbReference type="InterPro" id="IPR010181">
    <property type="entry name" value="CGCAxxGCC_motif"/>
</dbReference>
<evidence type="ECO:0000259" key="1">
    <source>
        <dbReference type="Pfam" id="PF13860"/>
    </source>
</evidence>
<dbReference type="NCBIfam" id="TIGR04183">
    <property type="entry name" value="Por_Secre_tail"/>
    <property type="match status" value="1"/>
</dbReference>
<dbReference type="Proteomes" id="UP000320623">
    <property type="component" value="Unassembled WGS sequence"/>
</dbReference>
<dbReference type="InterPro" id="IPR026444">
    <property type="entry name" value="Secre_tail"/>
</dbReference>
<dbReference type="AlphaFoldDB" id="A0A0S4MUD9"/>
<dbReference type="Pfam" id="PF13860">
    <property type="entry name" value="FlgD_ig"/>
    <property type="match status" value="1"/>
</dbReference>
<gene>
    <name evidence="2" type="ORF">JGI1_00516</name>
</gene>
<dbReference type="OrthoDB" id="5430146at2"/>
<dbReference type="RefSeq" id="WP_140944312.1">
    <property type="nucleotide sequence ID" value="NZ_FAOO01000003.1"/>
</dbReference>
<dbReference type="EMBL" id="FAOO01000003">
    <property type="protein sequence ID" value="CUU02532.1"/>
    <property type="molecule type" value="Genomic_DNA"/>
</dbReference>
<evidence type="ECO:0000313" key="2">
    <source>
        <dbReference type="EMBL" id="CUU02532.1"/>
    </source>
</evidence>
<name>A0A0S4MUD9_9BACT</name>
<proteinExistence type="predicted"/>
<dbReference type="Gene3D" id="2.60.40.4070">
    <property type="match status" value="1"/>
</dbReference>
<accession>A0A0S4MUD9</accession>
<dbReference type="Pfam" id="PF09719">
    <property type="entry name" value="C_GCAxxG_C_C"/>
    <property type="match status" value="1"/>
</dbReference>
<dbReference type="SUPFAM" id="SSF48695">
    <property type="entry name" value="Multiheme cytochromes"/>
    <property type="match status" value="1"/>
</dbReference>
<dbReference type="InterPro" id="IPR025965">
    <property type="entry name" value="FlgD/Vpr_Ig-like"/>
</dbReference>
<dbReference type="STRING" id="1643428.GCA_001442855_00502"/>
<dbReference type="InterPro" id="IPR036280">
    <property type="entry name" value="Multihaem_cyt_sf"/>
</dbReference>
<organism evidence="2 3">
    <name type="scientific">Candidatus Thermokryptus mobilis</name>
    <dbReference type="NCBI Taxonomy" id="1643428"/>
    <lineage>
        <taxon>Bacteria</taxon>
        <taxon>Pseudomonadati</taxon>
        <taxon>Candidatus Kryptoniota</taxon>
        <taxon>Candidatus Thermokryptus</taxon>
    </lineage>
</organism>
<reference evidence="3" key="1">
    <citation type="submission" date="2015-11" db="EMBL/GenBank/DDBJ databases">
        <authorList>
            <person name="Varghese N."/>
        </authorList>
    </citation>
    <scope>NUCLEOTIDE SEQUENCE [LARGE SCALE GENOMIC DNA]</scope>
</reference>
<protein>
    <submittedName>
        <fullName evidence="2">Por secretion system C-terminal sorting domain-containing protein</fullName>
    </submittedName>
</protein>
<sequence length="368" mass="40649">MKGKLTRKKFLELTTKGAIGTALAVSAVKLSKAETKQTWPYPYQQLDPEYVRKLGHQFYWTGKGCSYGAFHAIVKALAEKIGEPFSSFPTDMLIFGHGGVAGWGGTCGALIGAAAAIQLVCDKTTADKLIHELQGWYTQTLFPSDISNQYAQSGQFFVHKYDNPLPQSSCGSVLCHISVTKWCDASGYNSSSTERKERCARLTGDVAAYAVKLLNDWFSGQFQATYQEPGTISGCMACHGTAYKDDVKAKMECTQCHKPNWAHPQTKVEQLSEVAFMFRLGQAYPNPFNPTTNIEFSIPKSCDVRLEVYDLSGKIVRRLIDGIRYEPGVYKVTWDGTDDHGNRVASGVYIYRMTAGNYTAAKKVVLAK</sequence>